<feature type="signal peptide" evidence="3">
    <location>
        <begin position="1"/>
        <end position="28"/>
    </location>
</feature>
<protein>
    <recommendedName>
        <fullName evidence="4">DUF6438 domain-containing protein</fullName>
    </recommendedName>
</protein>
<dbReference type="Pfam" id="PF20033">
    <property type="entry name" value="DUF6438"/>
    <property type="match status" value="1"/>
</dbReference>
<evidence type="ECO:0000256" key="2">
    <source>
        <dbReference type="ARBA" id="ARBA00023043"/>
    </source>
</evidence>
<feature type="domain" description="DUF6438" evidence="4">
    <location>
        <begin position="36"/>
        <end position="167"/>
    </location>
</feature>
<dbReference type="RefSeq" id="WP_379985129.1">
    <property type="nucleotide sequence ID" value="NZ_JADIKD010000009.1"/>
</dbReference>
<keyword evidence="3" id="KW-0732">Signal</keyword>
<sequence length="446" mass="47834">MKKRSRVSGMVKAGCLLAVAVAVFEAAATSGPDEVAITLERSACFGSCPVYKVTIHGDGHVQFTTNTSPVDEVDGVHRQFSPSGGVLLPGAHEDRVRPEAVKALVAQFEAADFWHLKDEYRAQVTDVPTQVITLVVGGRKKAVVDYMGTKAGMPQEVKDLEVAIDRAAGTDRWVSGAPGLVSWLEQTGFDFRSAHATELAVSGEVGEADEVTILSLIDHGAPLDQSVAPSRRFPGKVNIAGMTLLEGSIWRGHARVFERLVTYGWLDRLGKAKAAEVFAEHAAGCSPAMVDAAANAGVDIDLAVFHRDDADEESQGKTALAELGASYACYRDEAARVLTAKSLLARGADPNHRDRLGRTPLYGVENLELLNVLLAHGADPSVKSKDGRSMLFGSWTDAIVLRLLEAGASPVGRYDYDGKTLAQQAKARDMPLVAQWLVAHPEAFRR</sequence>
<evidence type="ECO:0000259" key="4">
    <source>
        <dbReference type="Pfam" id="PF20033"/>
    </source>
</evidence>
<gene>
    <name evidence="5" type="ORF">ISS97_09120</name>
</gene>
<dbReference type="InterPro" id="IPR045497">
    <property type="entry name" value="DUF6438"/>
</dbReference>
<accession>A0ABW8K3F4</accession>
<dbReference type="InterPro" id="IPR050745">
    <property type="entry name" value="Multifunctional_regulatory"/>
</dbReference>
<dbReference type="Gene3D" id="1.25.40.20">
    <property type="entry name" value="Ankyrin repeat-containing domain"/>
    <property type="match status" value="1"/>
</dbReference>
<organism evidence="5 6">
    <name type="scientific">Dyella koreensis</name>
    <dbReference type="NCBI Taxonomy" id="311235"/>
    <lineage>
        <taxon>Bacteria</taxon>
        <taxon>Pseudomonadati</taxon>
        <taxon>Pseudomonadota</taxon>
        <taxon>Gammaproteobacteria</taxon>
        <taxon>Lysobacterales</taxon>
        <taxon>Rhodanobacteraceae</taxon>
        <taxon>Dyella</taxon>
    </lineage>
</organism>
<dbReference type="PANTHER" id="PTHR24189">
    <property type="entry name" value="MYOTROPHIN"/>
    <property type="match status" value="1"/>
</dbReference>
<keyword evidence="1" id="KW-0677">Repeat</keyword>
<evidence type="ECO:0000256" key="3">
    <source>
        <dbReference type="SAM" id="SignalP"/>
    </source>
</evidence>
<dbReference type="InterPro" id="IPR036770">
    <property type="entry name" value="Ankyrin_rpt-contain_sf"/>
</dbReference>
<dbReference type="Proteomes" id="UP001620408">
    <property type="component" value="Unassembled WGS sequence"/>
</dbReference>
<reference evidence="5 6" key="1">
    <citation type="submission" date="2020-10" db="EMBL/GenBank/DDBJ databases">
        <title>Phylogeny of dyella-like bacteria.</title>
        <authorList>
            <person name="Fu J."/>
        </authorList>
    </citation>
    <scope>NUCLEOTIDE SEQUENCE [LARGE SCALE GENOMIC DNA]</scope>
    <source>
        <strain evidence="5 6">BB4</strain>
    </source>
</reference>
<feature type="chain" id="PRO_5046716962" description="DUF6438 domain-containing protein" evidence="3">
    <location>
        <begin position="29"/>
        <end position="446"/>
    </location>
</feature>
<dbReference type="EMBL" id="JADIKD010000009">
    <property type="protein sequence ID" value="MFK2917424.1"/>
    <property type="molecule type" value="Genomic_DNA"/>
</dbReference>
<evidence type="ECO:0000313" key="5">
    <source>
        <dbReference type="EMBL" id="MFK2917424.1"/>
    </source>
</evidence>
<comment type="caution">
    <text evidence="5">The sequence shown here is derived from an EMBL/GenBank/DDBJ whole genome shotgun (WGS) entry which is preliminary data.</text>
</comment>
<evidence type="ECO:0000256" key="1">
    <source>
        <dbReference type="ARBA" id="ARBA00022737"/>
    </source>
</evidence>
<dbReference type="SUPFAM" id="SSF48403">
    <property type="entry name" value="Ankyrin repeat"/>
    <property type="match status" value="1"/>
</dbReference>
<keyword evidence="6" id="KW-1185">Reference proteome</keyword>
<evidence type="ECO:0000313" key="6">
    <source>
        <dbReference type="Proteomes" id="UP001620408"/>
    </source>
</evidence>
<proteinExistence type="predicted"/>
<name>A0ABW8K3F4_9GAMM</name>
<keyword evidence="2" id="KW-0040">ANK repeat</keyword>
<dbReference type="PANTHER" id="PTHR24189:SF50">
    <property type="entry name" value="ANKYRIN REPEAT AND SOCS BOX PROTEIN 2"/>
    <property type="match status" value="1"/>
</dbReference>